<dbReference type="GO" id="GO:0005524">
    <property type="term" value="F:ATP binding"/>
    <property type="evidence" value="ECO:0007669"/>
    <property type="project" value="UniProtKB-KW"/>
</dbReference>
<dbReference type="AlphaFoldDB" id="A0A2U9PRB1"/>
<feature type="domain" description="AMP-dependent synthetase/ligase" evidence="3">
    <location>
        <begin position="31"/>
        <end position="451"/>
    </location>
</feature>
<dbReference type="SUPFAM" id="SSF56801">
    <property type="entry name" value="Acetyl-CoA synthetase-like"/>
    <property type="match status" value="1"/>
</dbReference>
<keyword evidence="1" id="KW-0547">Nucleotide-binding</keyword>
<reference evidence="4 5" key="1">
    <citation type="journal article" date="2013" name="Genome Announc.">
        <title>Draft genome sequence of MKD8, a conjugal recipient Mycobacterium smegmatis strain.</title>
        <authorList>
            <person name="Gray T.A."/>
            <person name="Palumbo M.J."/>
            <person name="Derbyshire K.M."/>
        </authorList>
    </citation>
    <scope>NUCLEOTIDE SEQUENCE [LARGE SCALE GENOMIC DNA]</scope>
    <source>
        <strain evidence="4 5">MKD8</strain>
    </source>
</reference>
<evidence type="ECO:0000256" key="1">
    <source>
        <dbReference type="ARBA" id="ARBA00022741"/>
    </source>
</evidence>
<dbReference type="PANTHER" id="PTHR43272">
    <property type="entry name" value="LONG-CHAIN-FATTY-ACID--COA LIGASE"/>
    <property type="match status" value="1"/>
</dbReference>
<dbReference type="GO" id="GO:0004467">
    <property type="term" value="F:long-chain fatty acid-CoA ligase activity"/>
    <property type="evidence" value="ECO:0007669"/>
    <property type="project" value="TreeGrafter"/>
</dbReference>
<evidence type="ECO:0000259" key="3">
    <source>
        <dbReference type="Pfam" id="PF00501"/>
    </source>
</evidence>
<organism evidence="4 5">
    <name type="scientific">Mycolicibacterium smegmatis (strain MKD8)</name>
    <name type="common">Mycobacterium smegmatis</name>
    <dbReference type="NCBI Taxonomy" id="1214915"/>
    <lineage>
        <taxon>Bacteria</taxon>
        <taxon>Bacillati</taxon>
        <taxon>Actinomycetota</taxon>
        <taxon>Actinomycetes</taxon>
        <taxon>Mycobacteriales</taxon>
        <taxon>Mycobacteriaceae</taxon>
        <taxon>Mycolicibacterium</taxon>
    </lineage>
</organism>
<dbReference type="Pfam" id="PF23562">
    <property type="entry name" value="AMP-binding_C_3"/>
    <property type="match status" value="1"/>
</dbReference>
<dbReference type="PROSITE" id="PS00455">
    <property type="entry name" value="AMP_BINDING"/>
    <property type="match status" value="1"/>
</dbReference>
<dbReference type="InterPro" id="IPR042099">
    <property type="entry name" value="ANL_N_sf"/>
</dbReference>
<dbReference type="RefSeq" id="WP_051065168.1">
    <property type="nucleotide sequence ID" value="NZ_CP027541.1"/>
</dbReference>
<dbReference type="Pfam" id="PF00501">
    <property type="entry name" value="AMP-binding"/>
    <property type="match status" value="1"/>
</dbReference>
<dbReference type="EMBL" id="CP027541">
    <property type="protein sequence ID" value="AWT54307.1"/>
    <property type="molecule type" value="Genomic_DNA"/>
</dbReference>
<evidence type="ECO:0000313" key="4">
    <source>
        <dbReference type="EMBL" id="AWT54307.1"/>
    </source>
</evidence>
<dbReference type="PANTHER" id="PTHR43272:SF33">
    <property type="entry name" value="AMP-BINDING DOMAIN-CONTAINING PROTEIN-RELATED"/>
    <property type="match status" value="1"/>
</dbReference>
<evidence type="ECO:0000256" key="2">
    <source>
        <dbReference type="ARBA" id="ARBA00022840"/>
    </source>
</evidence>
<dbReference type="InterPro" id="IPR020845">
    <property type="entry name" value="AMP-binding_CS"/>
</dbReference>
<gene>
    <name evidence="4" type="ORF">D806_033350</name>
</gene>
<sequence length="625" mass="67879">MKAPSTGMIPVLQDIQNFEASPRTFSQMLVDRATREPETVAFASFQDGVARPTTWAEYLREVQQVAVGLHDFGVEAGDRVAIMSSTRREWVIAALAIHSLDAILVGVYPTSSAPELLRVLEISEATAIFAETGSDLGKVAAIAPKTPHLRIAVGIDTAPSGLPQSVRAADWRSLQEAGSVRAAAEPDLFGTLAERGDIDHPAVLFWTSGSTGDPKGVVHTHRTLQYSVLAFATAYPDIGRVRHDSVAFLGLSHVAPALVNVFVPIMTKLVVTFCTMKQRLPALATVRPTAIVWPPRMYEKLAAELLAELAKSGLLFRARYAAAMTVARAVWARRQSGKPVPRYLDALYRLGLRTVFIPMRAAGGMNRIKVTWTSSGAMTPEVAALWQMWGVDLREMYGTTETCGPVLVQWGRSSFPPGTVGRSLPDPRWSVRVSEQGEFQVTGPCLFTGYWRDAAATDAALDDGWYGSGDLVEIAPDGDVTIVGRIKDVLKTSGGKSVSPQPIEVRLKASPLVDEAIVVGEGRKYLTALLSVSEVAKAMSTQEQHAALQSWIEEVNSALARPLQLKNFRVLPRALSADLGELTLKATIRRGNILDSFADLIDEMYEGHEHNQISGHARLPRHGHG</sequence>
<keyword evidence="2" id="KW-0067">ATP-binding</keyword>
<name>A0A2U9PRB1_MYCSE</name>
<dbReference type="Gene3D" id="3.40.50.12780">
    <property type="entry name" value="N-terminal domain of ligase-like"/>
    <property type="match status" value="1"/>
</dbReference>
<protein>
    <submittedName>
        <fullName evidence="4">AMP-binding enzyme</fullName>
    </submittedName>
</protein>
<dbReference type="GO" id="GO:0016020">
    <property type="term" value="C:membrane"/>
    <property type="evidence" value="ECO:0007669"/>
    <property type="project" value="TreeGrafter"/>
</dbReference>
<evidence type="ECO:0000313" key="5">
    <source>
        <dbReference type="Proteomes" id="UP000011200"/>
    </source>
</evidence>
<proteinExistence type="predicted"/>
<reference evidence="5" key="2">
    <citation type="submission" date="2018-03" db="EMBL/GenBank/DDBJ databases">
        <authorList>
            <person name="Derbyshire K."/>
            <person name="Gray T.A."/>
            <person name="Champion M."/>
        </authorList>
    </citation>
    <scope>NUCLEOTIDE SEQUENCE [LARGE SCALE GENOMIC DNA]</scope>
    <source>
        <strain evidence="5">MKD8</strain>
    </source>
</reference>
<dbReference type="Proteomes" id="UP000011200">
    <property type="component" value="Chromosome"/>
</dbReference>
<accession>A0A2U9PRB1</accession>
<dbReference type="InterPro" id="IPR000873">
    <property type="entry name" value="AMP-dep_synth/lig_dom"/>
</dbReference>